<dbReference type="PROSITE" id="PS51277">
    <property type="entry name" value="BURP"/>
    <property type="match status" value="2"/>
</dbReference>
<dbReference type="InParanoid" id="A0A7N2RDP8"/>
<keyword evidence="4" id="KW-1185">Reference proteome</keyword>
<evidence type="ECO:0000313" key="3">
    <source>
        <dbReference type="EnsemblPlants" id="QL11p042625:mrna"/>
    </source>
</evidence>
<evidence type="ECO:0000259" key="2">
    <source>
        <dbReference type="PROSITE" id="PS51277"/>
    </source>
</evidence>
<dbReference type="InterPro" id="IPR004873">
    <property type="entry name" value="BURP_dom"/>
</dbReference>
<dbReference type="AlphaFoldDB" id="A0A7N2RDP8"/>
<dbReference type="InterPro" id="IPR044816">
    <property type="entry name" value="BURP"/>
</dbReference>
<dbReference type="EnsemblPlants" id="QL11p042625:mrna">
    <property type="protein sequence ID" value="QL11p042625:mrna"/>
    <property type="gene ID" value="QL11p042625"/>
</dbReference>
<evidence type="ECO:0000313" key="4">
    <source>
        <dbReference type="Proteomes" id="UP000594261"/>
    </source>
</evidence>
<accession>A0A7N2RDP8</accession>
<name>A0A7N2RDP8_QUELO</name>
<organism evidence="3 4">
    <name type="scientific">Quercus lobata</name>
    <name type="common">Valley oak</name>
    <dbReference type="NCBI Taxonomy" id="97700"/>
    <lineage>
        <taxon>Eukaryota</taxon>
        <taxon>Viridiplantae</taxon>
        <taxon>Streptophyta</taxon>
        <taxon>Embryophyta</taxon>
        <taxon>Tracheophyta</taxon>
        <taxon>Spermatophyta</taxon>
        <taxon>Magnoliopsida</taxon>
        <taxon>eudicotyledons</taxon>
        <taxon>Gunneridae</taxon>
        <taxon>Pentapetalae</taxon>
        <taxon>rosids</taxon>
        <taxon>fabids</taxon>
        <taxon>Fagales</taxon>
        <taxon>Fagaceae</taxon>
        <taxon>Quercus</taxon>
    </lineage>
</organism>
<reference evidence="3" key="2">
    <citation type="submission" date="2021-01" db="UniProtKB">
        <authorList>
            <consortium name="EnsemblPlants"/>
        </authorList>
    </citation>
    <scope>IDENTIFICATION</scope>
</reference>
<feature type="domain" description="BURP" evidence="2">
    <location>
        <begin position="858"/>
        <end position="1071"/>
    </location>
</feature>
<feature type="region of interest" description="Disordered" evidence="1">
    <location>
        <begin position="35"/>
        <end position="67"/>
    </location>
</feature>
<sequence length="1077" mass="122216">MEQEWVSFAIEAGACDHGNGARDVAKQDWKQVEMIDQHDSASHETKSVSKDSEMEDKKHCDHANEMQNVPKQHLKVTKDGYITAYGEEYSKESVMVQENKMKPMSTSHLFGAVGLFPVKDLFVGNIMPLYFPVKEFPQFLPREEADYIPFSMAQLPNILQLFSVPIDSPNARAMEATLHECEVTHIPGEIKLCATSLESMLDFVHRVMGSWANPNVLTTTVHPTMSTALTQNYSVLRVSKEIYAPKWVACHPLPHPYLTFFCHYTENTKIFKVLLGGENGHKVESAAVCHNTSGWDPNHIIFRELGPKYGSTSCDHGNGARDIVAKQDWKQVEMTDQPDSASHETTSGTKESDYITAYRTTDAKKSGYVAQGGYAAAYSYSSKQDAKDSYKTAYGTKEASKDSEMEHKKHCDHANGRKHVPKQHLKDAKNLGYVGGYAAAYSYGSKQDAKDSYIMAYETRKDAKDNYITAFTKRDAKDGYVTQYGTKDASKNSRMKHKKHGEVEEVANHLEQGKVENQKEMDQPYIAGYNKNREANYITSYTSQATKDSYISKYGTKEASKNSGMEHKKHDGVEDVTNQKEMDQPYIAGMDTLIFEFLFVGRGVEDVTNLMEEDAKDNYKLNSYITQYGDASKNSRMDHQEHDGVEDVTNQKEMDQPYIAGYNRQKEAITYTRQDAKNSYITQYGDASKNSRMDHQEHDGVEDVTNQKEMDQPYIAGYNRQKEAITYTRQDAKNSFITQYGDASKNSRMDHQEHDGVEDVTKQKEMDQPYLAGYRKDAKDNYMAQYGTRQEAKESPIQESDQSYIAGYRYKQEVKESNYITSYGDREDSKSSVIEHENNMKTKPSSHMDHLGAFKSGFFTMDDLFVGNIMPLYFPIQELSEFLPREEADSIPFSMPQLQNVLQIFSIPIDSPNARAMEDTLQQCEATPITGETKLCATSLESMLDFVHSIMRSWANLNVLTTKHPTMSTALTQNYDVLRVSKELYAPKWVACHPLPYPYKIFFCHFIEKTKIFKVLLGGENGHKVEAVAVCHMDTSDWDPNHILFRQLGVKPGSSPVCHFLPKYHLVWVPSPTTASI</sequence>
<dbReference type="PANTHER" id="PTHR31236:SF59">
    <property type="entry name" value="BURP DOMAIN PROTEIN"/>
    <property type="match status" value="1"/>
</dbReference>
<feature type="domain" description="BURP" evidence="2">
    <location>
        <begin position="115"/>
        <end position="328"/>
    </location>
</feature>
<proteinExistence type="predicted"/>
<dbReference type="EMBL" id="LRBV02000011">
    <property type="status" value="NOT_ANNOTATED_CDS"/>
    <property type="molecule type" value="Genomic_DNA"/>
</dbReference>
<reference evidence="3 4" key="1">
    <citation type="journal article" date="2016" name="G3 (Bethesda)">
        <title>First Draft Assembly and Annotation of the Genome of a California Endemic Oak Quercus lobata Nee (Fagaceae).</title>
        <authorList>
            <person name="Sork V.L."/>
            <person name="Fitz-Gibbon S.T."/>
            <person name="Puiu D."/>
            <person name="Crepeau M."/>
            <person name="Gugger P.F."/>
            <person name="Sherman R."/>
            <person name="Stevens K."/>
            <person name="Langley C.H."/>
            <person name="Pellegrini M."/>
            <person name="Salzberg S.L."/>
        </authorList>
    </citation>
    <scope>NUCLEOTIDE SEQUENCE [LARGE SCALE GENOMIC DNA]</scope>
    <source>
        <strain evidence="3 4">cv. SW786</strain>
    </source>
</reference>
<protein>
    <recommendedName>
        <fullName evidence="2">BURP domain-containing protein</fullName>
    </recommendedName>
</protein>
<feature type="compositionally biased region" description="Basic and acidic residues" evidence="1">
    <location>
        <begin position="35"/>
        <end position="64"/>
    </location>
</feature>
<dbReference type="SMART" id="SM01045">
    <property type="entry name" value="BURP"/>
    <property type="match status" value="2"/>
</dbReference>
<dbReference type="Proteomes" id="UP000594261">
    <property type="component" value="Chromosome 11"/>
</dbReference>
<evidence type="ECO:0000256" key="1">
    <source>
        <dbReference type="SAM" id="MobiDB-lite"/>
    </source>
</evidence>
<dbReference type="PANTHER" id="PTHR31236">
    <property type="entry name" value="BURP DOMAIN PROTEIN USPL1-LIKE"/>
    <property type="match status" value="1"/>
</dbReference>
<dbReference type="Pfam" id="PF03181">
    <property type="entry name" value="BURP"/>
    <property type="match status" value="2"/>
</dbReference>
<dbReference type="Gramene" id="QL11p042625:mrna">
    <property type="protein sequence ID" value="QL11p042625:mrna"/>
    <property type="gene ID" value="QL11p042625"/>
</dbReference>